<comment type="caution">
    <text evidence="2">The sequence shown here is derived from an EMBL/GenBank/DDBJ whole genome shotgun (WGS) entry which is preliminary data.</text>
</comment>
<dbReference type="EMBL" id="JAPCID010000017">
    <property type="protein sequence ID" value="MDA0138576.1"/>
    <property type="molecule type" value="Genomic_DNA"/>
</dbReference>
<protein>
    <submittedName>
        <fullName evidence="2">Uncharacterized protein</fullName>
    </submittedName>
</protein>
<evidence type="ECO:0000256" key="1">
    <source>
        <dbReference type="SAM" id="MobiDB-lite"/>
    </source>
</evidence>
<name>A0ABT4RJQ3_9ACTN</name>
<organism evidence="2 3">
    <name type="scientific">Solirubrobacter deserti</name>
    <dbReference type="NCBI Taxonomy" id="2282478"/>
    <lineage>
        <taxon>Bacteria</taxon>
        <taxon>Bacillati</taxon>
        <taxon>Actinomycetota</taxon>
        <taxon>Thermoleophilia</taxon>
        <taxon>Solirubrobacterales</taxon>
        <taxon>Solirubrobacteraceae</taxon>
        <taxon>Solirubrobacter</taxon>
    </lineage>
</organism>
<evidence type="ECO:0000313" key="2">
    <source>
        <dbReference type="EMBL" id="MDA0138576.1"/>
    </source>
</evidence>
<keyword evidence="3" id="KW-1185">Reference proteome</keyword>
<proteinExistence type="predicted"/>
<dbReference type="RefSeq" id="WP_270006403.1">
    <property type="nucleotide sequence ID" value="NZ_JAPCID010000017.1"/>
</dbReference>
<reference evidence="2" key="1">
    <citation type="submission" date="2022-10" db="EMBL/GenBank/DDBJ databases">
        <title>The WGS of Solirubrobacter sp. CPCC 204708.</title>
        <authorList>
            <person name="Jiang Z."/>
        </authorList>
    </citation>
    <scope>NUCLEOTIDE SEQUENCE</scope>
    <source>
        <strain evidence="2">CPCC 204708</strain>
    </source>
</reference>
<gene>
    <name evidence="2" type="ORF">OJ962_13825</name>
</gene>
<evidence type="ECO:0000313" key="3">
    <source>
        <dbReference type="Proteomes" id="UP001147700"/>
    </source>
</evidence>
<dbReference type="Proteomes" id="UP001147700">
    <property type="component" value="Unassembled WGS sequence"/>
</dbReference>
<sequence>MAEAALQRVLRQLLYAHGAYGNDSLGRILSRALNPKYVAGSGTPRWLACDSDKAWLTNYLETLAYLRPLIEAGILVLVPRAVEMLPGPMGQVVSEDAGTHPDSVACAIEWALGRAARADYERWQALESGQRGTYSHGVTESRMFQPFGSVLDKLLAVEAGEPGDLVVESHEEDIALQWLVAQSVASPPGRDSSNAAALNRLALPGLARVGAEDVLALRGQDAWVDYRLALSRGLDRVRGESPEDMARVLREEVQSIQRSAARTSKTSKLVRRRAR</sequence>
<accession>A0ABT4RJQ3</accession>
<feature type="region of interest" description="Disordered" evidence="1">
    <location>
        <begin position="256"/>
        <end position="275"/>
    </location>
</feature>
<feature type="compositionally biased region" description="Polar residues" evidence="1">
    <location>
        <begin position="256"/>
        <end position="267"/>
    </location>
</feature>